<dbReference type="Pfam" id="PF02194">
    <property type="entry name" value="PXA"/>
    <property type="match status" value="1"/>
</dbReference>
<dbReference type="OrthoDB" id="1932658at2759"/>
<keyword evidence="2" id="KW-0963">Cytoplasm</keyword>
<keyword evidence="5" id="KW-1185">Reference proteome</keyword>
<evidence type="ECO:0000256" key="2">
    <source>
        <dbReference type="ARBA" id="ARBA00022490"/>
    </source>
</evidence>
<evidence type="ECO:0000313" key="5">
    <source>
        <dbReference type="Proteomes" id="UP000325081"/>
    </source>
</evidence>
<evidence type="ECO:0000313" key="4">
    <source>
        <dbReference type="EMBL" id="GER49082.1"/>
    </source>
</evidence>
<comment type="caution">
    <text evidence="4">The sequence shown here is derived from an EMBL/GenBank/DDBJ whole genome shotgun (WGS) entry which is preliminary data.</text>
</comment>
<dbReference type="EMBL" id="BKCP01008404">
    <property type="protein sequence ID" value="GER49082.1"/>
    <property type="molecule type" value="Genomic_DNA"/>
</dbReference>
<dbReference type="AlphaFoldDB" id="A0A5A7QVZ0"/>
<sequence>MPTPFLLDEAPVNQSLTPVSSTPFAFCPFHLVSWTNRNLTMFFEEKRSQVVSAMLKGLKNRDDKGTTDEISSVSARPNAKRRGINLGPVEIISGASVGPAKMFGAARSRQILGRPEMATPVQSWRKSCYWKLQGIYEAKAGTGKGFSSVSPKPRNIRVKFEFKNSRQATTTILSRKALKKADYDNDLNSGQIPSVRNRSLLESDDERDERLKHRLMASKELHPALISPECEYKVLQWLIGGLLAVVLKPREVQCPLVRRLARELLIMRDHSTNACNCTHKPQALADG</sequence>
<reference evidence="5" key="1">
    <citation type="journal article" date="2019" name="Curr. Biol.">
        <title>Genome Sequence of Striga asiatica Provides Insight into the Evolution of Plant Parasitism.</title>
        <authorList>
            <person name="Yoshida S."/>
            <person name="Kim S."/>
            <person name="Wafula E.K."/>
            <person name="Tanskanen J."/>
            <person name="Kim Y.M."/>
            <person name="Honaas L."/>
            <person name="Yang Z."/>
            <person name="Spallek T."/>
            <person name="Conn C.E."/>
            <person name="Ichihashi Y."/>
            <person name="Cheong K."/>
            <person name="Cui S."/>
            <person name="Der J.P."/>
            <person name="Gundlach H."/>
            <person name="Jiao Y."/>
            <person name="Hori C."/>
            <person name="Ishida J.K."/>
            <person name="Kasahara H."/>
            <person name="Kiba T."/>
            <person name="Kim M.S."/>
            <person name="Koo N."/>
            <person name="Laohavisit A."/>
            <person name="Lee Y.H."/>
            <person name="Lumba S."/>
            <person name="McCourt P."/>
            <person name="Mortimer J.C."/>
            <person name="Mutuku J.M."/>
            <person name="Nomura T."/>
            <person name="Sasaki-Sekimoto Y."/>
            <person name="Seto Y."/>
            <person name="Wang Y."/>
            <person name="Wakatake T."/>
            <person name="Sakakibara H."/>
            <person name="Demura T."/>
            <person name="Yamaguchi S."/>
            <person name="Yoneyama K."/>
            <person name="Manabe R.I."/>
            <person name="Nelson D.C."/>
            <person name="Schulman A.H."/>
            <person name="Timko M.P."/>
            <person name="dePamphilis C.W."/>
            <person name="Choi D."/>
            <person name="Shirasu K."/>
        </authorList>
    </citation>
    <scope>NUCLEOTIDE SEQUENCE [LARGE SCALE GENOMIC DNA]</scope>
    <source>
        <strain evidence="5">cv. UVA1</strain>
    </source>
</reference>
<feature type="domain" description="PXA" evidence="3">
    <location>
        <begin position="196"/>
        <end position="266"/>
    </location>
</feature>
<dbReference type="Proteomes" id="UP000325081">
    <property type="component" value="Unassembled WGS sequence"/>
</dbReference>
<evidence type="ECO:0000256" key="1">
    <source>
        <dbReference type="ARBA" id="ARBA00004496"/>
    </source>
</evidence>
<proteinExistence type="predicted"/>
<dbReference type="GO" id="GO:0005737">
    <property type="term" value="C:cytoplasm"/>
    <property type="evidence" value="ECO:0007669"/>
    <property type="project" value="UniProtKB-SubCell"/>
</dbReference>
<dbReference type="PANTHER" id="PTHR22999">
    <property type="entry name" value="PX SERINE/THREONINE KINASE PXK"/>
    <property type="match status" value="1"/>
</dbReference>
<comment type="subcellular location">
    <subcellularLocation>
        <location evidence="1">Cytoplasm</location>
    </subcellularLocation>
</comment>
<evidence type="ECO:0000259" key="3">
    <source>
        <dbReference type="Pfam" id="PF02194"/>
    </source>
</evidence>
<gene>
    <name evidence="4" type="ORF">STAS_26292</name>
</gene>
<protein>
    <submittedName>
        <fullName evidence="4">Phox-associated domain</fullName>
    </submittedName>
</protein>
<name>A0A5A7QVZ0_STRAF</name>
<organism evidence="4 5">
    <name type="scientific">Striga asiatica</name>
    <name type="common">Asiatic witchweed</name>
    <name type="synonym">Buchnera asiatica</name>
    <dbReference type="NCBI Taxonomy" id="4170"/>
    <lineage>
        <taxon>Eukaryota</taxon>
        <taxon>Viridiplantae</taxon>
        <taxon>Streptophyta</taxon>
        <taxon>Embryophyta</taxon>
        <taxon>Tracheophyta</taxon>
        <taxon>Spermatophyta</taxon>
        <taxon>Magnoliopsida</taxon>
        <taxon>eudicotyledons</taxon>
        <taxon>Gunneridae</taxon>
        <taxon>Pentapetalae</taxon>
        <taxon>asterids</taxon>
        <taxon>lamiids</taxon>
        <taxon>Lamiales</taxon>
        <taxon>Orobanchaceae</taxon>
        <taxon>Buchnereae</taxon>
        <taxon>Striga</taxon>
    </lineage>
</organism>
<dbReference type="InterPro" id="IPR003114">
    <property type="entry name" value="Phox_assoc"/>
</dbReference>
<accession>A0A5A7QVZ0</accession>
<dbReference type="PANTHER" id="PTHR22999:SF23">
    <property type="entry name" value="SORTING NEXIN-16"/>
    <property type="match status" value="1"/>
</dbReference>
<dbReference type="InterPro" id="IPR051837">
    <property type="entry name" value="SortingNexin/PXDomain-PKLike"/>
</dbReference>